<dbReference type="EMBL" id="JYDQ01000178">
    <property type="protein sequence ID" value="KRY11946.1"/>
    <property type="molecule type" value="Genomic_DNA"/>
</dbReference>
<evidence type="ECO:0000313" key="1">
    <source>
        <dbReference type="EMBL" id="KRY11946.1"/>
    </source>
</evidence>
<name>A0A0V0ZIG2_9BILA</name>
<sequence length="72" mass="8411">MLLASLGEIKFCVMNFDHAHDNRCTAFFIVKLVDKSSFAAIVKCHYVSNYENKFITSFCFFLRRSLYLKEST</sequence>
<evidence type="ECO:0000313" key="2">
    <source>
        <dbReference type="Proteomes" id="UP000054783"/>
    </source>
</evidence>
<reference evidence="1 2" key="1">
    <citation type="submission" date="2015-01" db="EMBL/GenBank/DDBJ databases">
        <title>Evolution of Trichinella species and genotypes.</title>
        <authorList>
            <person name="Korhonen P.K."/>
            <person name="Edoardo P."/>
            <person name="Giuseppe L.R."/>
            <person name="Gasser R.B."/>
        </authorList>
    </citation>
    <scope>NUCLEOTIDE SEQUENCE [LARGE SCALE GENOMIC DNA]</scope>
    <source>
        <strain evidence="1">ISS2496</strain>
    </source>
</reference>
<gene>
    <name evidence="1" type="ORF">T12_12322</name>
</gene>
<organism evidence="1 2">
    <name type="scientific">Trichinella patagoniensis</name>
    <dbReference type="NCBI Taxonomy" id="990121"/>
    <lineage>
        <taxon>Eukaryota</taxon>
        <taxon>Metazoa</taxon>
        <taxon>Ecdysozoa</taxon>
        <taxon>Nematoda</taxon>
        <taxon>Enoplea</taxon>
        <taxon>Dorylaimia</taxon>
        <taxon>Trichinellida</taxon>
        <taxon>Trichinellidae</taxon>
        <taxon>Trichinella</taxon>
    </lineage>
</organism>
<accession>A0A0V0ZIG2</accession>
<proteinExistence type="predicted"/>
<comment type="caution">
    <text evidence="1">The sequence shown here is derived from an EMBL/GenBank/DDBJ whole genome shotgun (WGS) entry which is preliminary data.</text>
</comment>
<keyword evidence="2" id="KW-1185">Reference proteome</keyword>
<dbReference type="AlphaFoldDB" id="A0A0V0ZIG2"/>
<protein>
    <submittedName>
        <fullName evidence="1">Uncharacterized protein</fullName>
    </submittedName>
</protein>
<dbReference type="Proteomes" id="UP000054783">
    <property type="component" value="Unassembled WGS sequence"/>
</dbReference>